<protein>
    <recommendedName>
        <fullName evidence="4">DUF1129 domain-containing protein</fullName>
    </recommendedName>
</protein>
<reference evidence="2 3" key="1">
    <citation type="submission" date="2015-03" db="EMBL/GenBank/DDBJ databases">
        <title>Genome Assembly of Staphylococcus cohnii subsp. cohnii strain G22B2.</title>
        <authorList>
            <person name="Nair G."/>
            <person name="Kaur G."/>
            <person name="Khatri I."/>
            <person name="Singh N.K."/>
            <person name="Sathyabama S."/>
            <person name="Maurya S.K."/>
            <person name="Subramanian S."/>
            <person name="Agrewala J.N."/>
            <person name="Mayilraj S."/>
        </authorList>
    </citation>
    <scope>NUCLEOTIDE SEQUENCE [LARGE SCALE GENOMIC DNA]</scope>
    <source>
        <strain evidence="2 3">G22B2</strain>
    </source>
</reference>
<sequence>MPMKSTDKLMRENNVKALRLNNTDRDTFENYMTYVRADLSVNPHDSEKMLNRVLNQLLEAEKDGALAMEFFDHDPKAHAKRELRRLPNETIRNIFKYIMRHIMLFVGIFCFLKGFAGFFIGAKRLYLYTFPLTLIVGIAIIFFFIWMLFKTVQIRCFSTSHLSWLLTYLVLLLSVCGIFYVFFIPQTLLTVGPYILISNWTFIIISFIFIPTALYIDHHFTNKNTNASL</sequence>
<dbReference type="Pfam" id="PF06570">
    <property type="entry name" value="DUF1129"/>
    <property type="match status" value="1"/>
</dbReference>
<keyword evidence="1" id="KW-0812">Transmembrane</keyword>
<dbReference type="InterPro" id="IPR009214">
    <property type="entry name" value="DUF1129"/>
</dbReference>
<evidence type="ECO:0000313" key="3">
    <source>
        <dbReference type="Proteomes" id="UP000034455"/>
    </source>
</evidence>
<keyword evidence="1" id="KW-0472">Membrane</keyword>
<feature type="transmembrane region" description="Helical" evidence="1">
    <location>
        <begin position="161"/>
        <end position="183"/>
    </location>
</feature>
<feature type="transmembrane region" description="Helical" evidence="1">
    <location>
        <begin position="195"/>
        <end position="216"/>
    </location>
</feature>
<evidence type="ECO:0000256" key="1">
    <source>
        <dbReference type="SAM" id="Phobius"/>
    </source>
</evidence>
<dbReference type="PATRIC" id="fig|74704.6.peg.2827"/>
<feature type="transmembrane region" description="Helical" evidence="1">
    <location>
        <begin position="126"/>
        <end position="149"/>
    </location>
</feature>
<dbReference type="AlphaFoldDB" id="A0A0M2P0M6"/>
<evidence type="ECO:0008006" key="4">
    <source>
        <dbReference type="Google" id="ProtNLM"/>
    </source>
</evidence>
<accession>A0A0M2P0M6</accession>
<organism evidence="2 3">
    <name type="scientific">Staphylococcus cohnii subsp. cohnii</name>
    <dbReference type="NCBI Taxonomy" id="74704"/>
    <lineage>
        <taxon>Bacteria</taxon>
        <taxon>Bacillati</taxon>
        <taxon>Bacillota</taxon>
        <taxon>Bacilli</taxon>
        <taxon>Bacillales</taxon>
        <taxon>Staphylococcaceae</taxon>
        <taxon>Staphylococcus</taxon>
        <taxon>Staphylococcus cohnii species complex</taxon>
    </lineage>
</organism>
<gene>
    <name evidence="2" type="ORF">UF66_2713</name>
</gene>
<dbReference type="Proteomes" id="UP000034455">
    <property type="component" value="Unassembled WGS sequence"/>
</dbReference>
<feature type="transmembrane region" description="Helical" evidence="1">
    <location>
        <begin position="102"/>
        <end position="120"/>
    </location>
</feature>
<keyword evidence="1" id="KW-1133">Transmembrane helix</keyword>
<dbReference type="SUPFAM" id="SSF158560">
    <property type="entry name" value="BH3980-like"/>
    <property type="match status" value="1"/>
</dbReference>
<dbReference type="EMBL" id="LAKJ01000009">
    <property type="protein sequence ID" value="KKI64374.1"/>
    <property type="molecule type" value="Genomic_DNA"/>
</dbReference>
<proteinExistence type="predicted"/>
<name>A0A0M2P0M6_STACC</name>
<comment type="caution">
    <text evidence="2">The sequence shown here is derived from an EMBL/GenBank/DDBJ whole genome shotgun (WGS) entry which is preliminary data.</text>
</comment>
<evidence type="ECO:0000313" key="2">
    <source>
        <dbReference type="EMBL" id="KKI64374.1"/>
    </source>
</evidence>